<dbReference type="SUPFAM" id="SSF50447">
    <property type="entry name" value="Translation proteins"/>
    <property type="match status" value="1"/>
</dbReference>
<evidence type="ECO:0000313" key="9">
    <source>
        <dbReference type="Proteomes" id="UP000228700"/>
    </source>
</evidence>
<reference evidence="9" key="1">
    <citation type="submission" date="2017-09" db="EMBL/GenBank/DDBJ databases">
        <title>Depth-based differentiation of microbial function through sediment-hosted aquifers and enrichment of novel symbionts in the deep terrestrial subsurface.</title>
        <authorList>
            <person name="Probst A.J."/>
            <person name="Ladd B."/>
            <person name="Jarett J.K."/>
            <person name="Geller-Mcgrath D.E."/>
            <person name="Sieber C.M.K."/>
            <person name="Emerson J.B."/>
            <person name="Anantharaman K."/>
            <person name="Thomas B.C."/>
            <person name="Malmstrom R."/>
            <person name="Stieglmeier M."/>
            <person name="Klingl A."/>
            <person name="Woyke T."/>
            <person name="Ryan C.M."/>
            <person name="Banfield J.F."/>
        </authorList>
    </citation>
    <scope>NUCLEOTIDE SEQUENCE [LARGE SCALE GENOMIC DNA]</scope>
</reference>
<keyword evidence="5" id="KW-0687">Ribonucleoprotein</keyword>
<organism evidence="8 9">
    <name type="scientific">Candidatus Taylorbacteria bacterium CG10_big_fil_rev_8_21_14_0_10_41_48</name>
    <dbReference type="NCBI Taxonomy" id="1975024"/>
    <lineage>
        <taxon>Bacteria</taxon>
        <taxon>Candidatus Tayloriibacteriota</taxon>
    </lineage>
</organism>
<dbReference type="PANTHER" id="PTHR11229">
    <property type="entry name" value="50S RIBOSOMAL PROTEIN L3"/>
    <property type="match status" value="1"/>
</dbReference>
<evidence type="ECO:0000256" key="5">
    <source>
        <dbReference type="ARBA" id="ARBA00023274"/>
    </source>
</evidence>
<protein>
    <recommendedName>
        <fullName evidence="6">50S ribosomal protein L3</fullName>
    </recommendedName>
</protein>
<dbReference type="Proteomes" id="UP000228700">
    <property type="component" value="Unassembled WGS sequence"/>
</dbReference>
<dbReference type="InterPro" id="IPR019927">
    <property type="entry name" value="Ribosomal_uL3_bac/org-type"/>
</dbReference>
<dbReference type="Pfam" id="PF00297">
    <property type="entry name" value="Ribosomal_L3"/>
    <property type="match status" value="1"/>
</dbReference>
<dbReference type="NCBIfam" id="TIGR03625">
    <property type="entry name" value="L3_bact"/>
    <property type="match status" value="1"/>
</dbReference>
<dbReference type="AlphaFoldDB" id="A0A2M8LCU0"/>
<feature type="compositionally biased region" description="Basic residues" evidence="7">
    <location>
        <begin position="123"/>
        <end position="132"/>
    </location>
</feature>
<name>A0A2M8LCU0_9BACT</name>
<dbReference type="GO" id="GO:0003735">
    <property type="term" value="F:structural constituent of ribosome"/>
    <property type="evidence" value="ECO:0007669"/>
    <property type="project" value="UniProtKB-UniRule"/>
</dbReference>
<dbReference type="EMBL" id="PFEQ01000001">
    <property type="protein sequence ID" value="PJE74462.1"/>
    <property type="molecule type" value="Genomic_DNA"/>
</dbReference>
<dbReference type="InterPro" id="IPR009000">
    <property type="entry name" value="Transl_B-barrel_sf"/>
</dbReference>
<dbReference type="GO" id="GO:0019843">
    <property type="term" value="F:rRNA binding"/>
    <property type="evidence" value="ECO:0007669"/>
    <property type="project" value="UniProtKB-KW"/>
</dbReference>
<accession>A0A2M8LCU0</accession>
<feature type="region of interest" description="Disordered" evidence="7">
    <location>
        <begin position="123"/>
        <end position="165"/>
    </location>
</feature>
<evidence type="ECO:0000313" key="8">
    <source>
        <dbReference type="EMBL" id="PJE74462.1"/>
    </source>
</evidence>
<dbReference type="InterPro" id="IPR000597">
    <property type="entry name" value="Ribosomal_uL3"/>
</dbReference>
<keyword evidence="3" id="KW-0694">RNA-binding</keyword>
<evidence type="ECO:0000256" key="4">
    <source>
        <dbReference type="ARBA" id="ARBA00022980"/>
    </source>
</evidence>
<evidence type="ECO:0000256" key="6">
    <source>
        <dbReference type="NCBIfam" id="TIGR03625"/>
    </source>
</evidence>
<dbReference type="GO" id="GO:0022625">
    <property type="term" value="C:cytosolic large ribosomal subunit"/>
    <property type="evidence" value="ECO:0007669"/>
    <property type="project" value="TreeGrafter"/>
</dbReference>
<feature type="compositionally biased region" description="Gly residues" evidence="7">
    <location>
        <begin position="142"/>
        <end position="154"/>
    </location>
</feature>
<evidence type="ECO:0000256" key="2">
    <source>
        <dbReference type="ARBA" id="ARBA00022730"/>
    </source>
</evidence>
<sequence>MKFTLGTKVSMTQVFDSEGVVYPATVLSAGPLTITALRTNAKDGYTAVQVGFGEQKESRVNKAQKKHGNFRHFGEFRVGEEELASFKLGDKIDLSVFKEGDFVTVSSVSKGKGFQGGVKRHHFKGGPRTHGQKHSEREVGSINGGGRVGGGGVAKGKRMPGRMGGDMVTVKNLKVLQVRPESNELVLHGSLPGPKGVLVSIQG</sequence>
<gene>
    <name evidence="8" type="primary">rplC</name>
    <name evidence="8" type="ORF">COV01_00280</name>
</gene>
<dbReference type="GO" id="GO:0006412">
    <property type="term" value="P:translation"/>
    <property type="evidence" value="ECO:0007669"/>
    <property type="project" value="UniProtKB-UniRule"/>
</dbReference>
<dbReference type="Gene3D" id="2.40.30.10">
    <property type="entry name" value="Translation factors"/>
    <property type="match status" value="1"/>
</dbReference>
<comment type="caution">
    <text evidence="8">The sequence shown here is derived from an EMBL/GenBank/DDBJ whole genome shotgun (WGS) entry which is preliminary data.</text>
</comment>
<keyword evidence="4 8" id="KW-0689">Ribosomal protein</keyword>
<evidence type="ECO:0000256" key="3">
    <source>
        <dbReference type="ARBA" id="ARBA00022884"/>
    </source>
</evidence>
<keyword evidence="2" id="KW-0699">rRNA-binding</keyword>
<dbReference type="Gene3D" id="3.30.160.810">
    <property type="match status" value="1"/>
</dbReference>
<evidence type="ECO:0000256" key="7">
    <source>
        <dbReference type="SAM" id="MobiDB-lite"/>
    </source>
</evidence>
<dbReference type="PANTHER" id="PTHR11229:SF16">
    <property type="entry name" value="LARGE RIBOSOMAL SUBUNIT PROTEIN UL3C"/>
    <property type="match status" value="1"/>
</dbReference>
<proteinExistence type="inferred from homology"/>
<comment type="similarity">
    <text evidence="1">Belongs to the universal ribosomal protein uL3 family.</text>
</comment>
<evidence type="ECO:0000256" key="1">
    <source>
        <dbReference type="ARBA" id="ARBA00006540"/>
    </source>
</evidence>